<dbReference type="SUPFAM" id="SSF54862">
    <property type="entry name" value="4Fe-4S ferredoxins"/>
    <property type="match status" value="1"/>
</dbReference>
<accession>A0A3G1A555</accession>
<dbReference type="InterPro" id="IPR017900">
    <property type="entry name" value="4Fe4S_Fe_S_CS"/>
</dbReference>
<dbReference type="PROSITE" id="PS51379">
    <property type="entry name" value="4FE4S_FER_2"/>
    <property type="match status" value="1"/>
</dbReference>
<evidence type="ECO:0000313" key="3">
    <source>
        <dbReference type="Proteomes" id="UP000266720"/>
    </source>
</evidence>
<dbReference type="GeneID" id="25405477"/>
<gene>
    <name evidence="2" type="ORF">TCARB_0005</name>
</gene>
<evidence type="ECO:0000259" key="1">
    <source>
        <dbReference type="PROSITE" id="PS51379"/>
    </source>
</evidence>
<protein>
    <recommendedName>
        <fullName evidence="1">4Fe-4S ferredoxin-type domain-containing protein</fullName>
    </recommendedName>
</protein>
<dbReference type="InterPro" id="IPR017896">
    <property type="entry name" value="4Fe4S_Fe-S-bd"/>
</dbReference>
<proteinExistence type="predicted"/>
<dbReference type="AlphaFoldDB" id="A0A3G1A555"/>
<dbReference type="EMBL" id="CP007493">
    <property type="protein sequence ID" value="AJB41085.1"/>
    <property type="molecule type" value="Genomic_DNA"/>
</dbReference>
<dbReference type="PROSITE" id="PS00198">
    <property type="entry name" value="4FE4S_FER_1"/>
    <property type="match status" value="1"/>
</dbReference>
<dbReference type="Proteomes" id="UP000266720">
    <property type="component" value="Chromosome"/>
</dbReference>
<dbReference type="GeneID" id="16573590"/>
<evidence type="ECO:0000313" key="2">
    <source>
        <dbReference type="EMBL" id="AJB41085.1"/>
    </source>
</evidence>
<dbReference type="STRING" id="697581.TCARB_0005"/>
<sequence>MLFAGLNLHGKWGISSEDVIIVKKLLIFGNEQQEPPPIIFLPTVAHDTRENPSLTRIYIAKYSSALDYLAVSRPFSFSLEEVLAMAKRLREKFPETKIVASMAPSKLSELKALSSNFSNLVDAYEVDLGLMGLLHQYPRSFQAYAVDMLEEFVSIAPKTVLAKVTPNIPFSRDLLELLVETGINGVIFSPHPIYTIGRDLFRLHSPLLSIVYASLWAGLIAGLEVSTAFISDRAPTLLTEHDIENAYDLLLYDTALVFKTEIVPSNKIGPLPLKWTNIAPGMVPAVDIEKEPFCQHVCPLQAFKQENSTMLHTSIVTANKNCDNCGLCLSLCETARLIRELSPEE</sequence>
<dbReference type="GO" id="GO:0016491">
    <property type="term" value="F:oxidoreductase activity"/>
    <property type="evidence" value="ECO:0007669"/>
    <property type="project" value="UniProtKB-ARBA"/>
</dbReference>
<dbReference type="KEGG" id="tcb:TCARB_0005"/>
<dbReference type="SUPFAM" id="SSF51395">
    <property type="entry name" value="FMN-linked oxidoreductases"/>
    <property type="match status" value="1"/>
</dbReference>
<reference evidence="3" key="1">
    <citation type="book" date="2010" name="EXTREMOPHILES" publisher="0:0-0">
        <title>Complete genome sequences of ten hyperthermophilic archaea reveal their metabolic capabilities and possible ecological roles.</title>
        <editorList>
            <person name="?"/>
        </editorList>
        <authorList>
            <person name="Ravin N.V."/>
            <person name="Mardanov A.V."/>
            <person name="Bonch-Osmolovskaya E.A."/>
            <person name="Skryabin K.G."/>
        </authorList>
    </citation>
    <scope>NUCLEOTIDE SEQUENCE [LARGE SCALE GENOMIC DNA]</scope>
    <source>
        <strain evidence="3">1505</strain>
    </source>
</reference>
<dbReference type="RefSeq" id="WP_020962600.1">
    <property type="nucleotide sequence ID" value="NZ_CP007493.1"/>
</dbReference>
<organism evidence="2 3">
    <name type="scientific">Thermofilum adornatum 1505</name>
    <dbReference type="NCBI Taxonomy" id="697581"/>
    <lineage>
        <taxon>Archaea</taxon>
        <taxon>Thermoproteota</taxon>
        <taxon>Thermoprotei</taxon>
        <taxon>Thermofilales</taxon>
        <taxon>Thermofilaceae</taxon>
        <taxon>Thermofilum</taxon>
    </lineage>
</organism>
<feature type="domain" description="4Fe-4S ferredoxin-type" evidence="1">
    <location>
        <begin position="312"/>
        <end position="344"/>
    </location>
</feature>
<name>A0A3G1A555_9CREN</name>